<feature type="transmembrane region" description="Helical" evidence="2">
    <location>
        <begin position="12"/>
        <end position="36"/>
    </location>
</feature>
<reference evidence="3" key="1">
    <citation type="submission" date="2023-06" db="EMBL/GenBank/DDBJ databases">
        <title>Draft genome of Marssonina rosae.</title>
        <authorList>
            <person name="Cheng Q."/>
        </authorList>
    </citation>
    <scope>NUCLEOTIDE SEQUENCE</scope>
    <source>
        <strain evidence="3">R4</strain>
    </source>
</reference>
<dbReference type="AlphaFoldDB" id="A0AAD9SZQ1"/>
<evidence type="ECO:0000313" key="3">
    <source>
        <dbReference type="EMBL" id="KAK2625929.1"/>
    </source>
</evidence>
<organism evidence="3 4">
    <name type="scientific">Diplocarpon rosae</name>
    <dbReference type="NCBI Taxonomy" id="946125"/>
    <lineage>
        <taxon>Eukaryota</taxon>
        <taxon>Fungi</taxon>
        <taxon>Dikarya</taxon>
        <taxon>Ascomycota</taxon>
        <taxon>Pezizomycotina</taxon>
        <taxon>Leotiomycetes</taxon>
        <taxon>Helotiales</taxon>
        <taxon>Drepanopezizaceae</taxon>
        <taxon>Diplocarpon</taxon>
    </lineage>
</organism>
<name>A0AAD9SZQ1_9HELO</name>
<accession>A0AAD9SZQ1</accession>
<comment type="caution">
    <text evidence="3">The sequence shown here is derived from an EMBL/GenBank/DDBJ whole genome shotgun (WGS) entry which is preliminary data.</text>
</comment>
<keyword evidence="2" id="KW-1133">Transmembrane helix</keyword>
<protein>
    <submittedName>
        <fullName evidence="3">Uncharacterized protein</fullName>
    </submittedName>
</protein>
<keyword evidence="2" id="KW-0812">Transmembrane</keyword>
<proteinExistence type="predicted"/>
<keyword evidence="2" id="KW-0472">Membrane</keyword>
<evidence type="ECO:0000313" key="4">
    <source>
        <dbReference type="Proteomes" id="UP001285354"/>
    </source>
</evidence>
<dbReference type="EMBL" id="JAUBYV010000007">
    <property type="protein sequence ID" value="KAK2625929.1"/>
    <property type="molecule type" value="Genomic_DNA"/>
</dbReference>
<feature type="region of interest" description="Disordered" evidence="1">
    <location>
        <begin position="43"/>
        <end position="117"/>
    </location>
</feature>
<dbReference type="Proteomes" id="UP001285354">
    <property type="component" value="Unassembled WGS sequence"/>
</dbReference>
<gene>
    <name evidence="3" type="ORF">QTJ16_005241</name>
</gene>
<evidence type="ECO:0000256" key="2">
    <source>
        <dbReference type="SAM" id="Phobius"/>
    </source>
</evidence>
<keyword evidence="4" id="KW-1185">Reference proteome</keyword>
<sequence length="154" mass="17269">MPALSAPGARPVLGMSIPFTYLLLAGTALGLCTLVLRRRRTRARSALPHRKPAGIPPEKQPEILPWPDQDWDQDRNQHQSHNQNQNQNQGSMLNDFVIGGPEPPRRRSYTRTTPSGTEVRGEVVLADGWRRHTRVFGGRVCQACEESERRVTVA</sequence>
<feature type="compositionally biased region" description="Low complexity" evidence="1">
    <location>
        <begin position="79"/>
        <end position="89"/>
    </location>
</feature>
<feature type="compositionally biased region" description="Basic residues" evidence="1">
    <location>
        <begin position="43"/>
        <end position="52"/>
    </location>
</feature>
<evidence type="ECO:0000256" key="1">
    <source>
        <dbReference type="SAM" id="MobiDB-lite"/>
    </source>
</evidence>